<gene>
    <name evidence="4" type="ORF">RPE78_04230</name>
</gene>
<dbReference type="InterPro" id="IPR011049">
    <property type="entry name" value="Serralysin-like_metalloprot_C"/>
</dbReference>
<feature type="compositionally biased region" description="Acidic residues" evidence="3">
    <location>
        <begin position="554"/>
        <end position="570"/>
    </location>
</feature>
<evidence type="ECO:0000256" key="2">
    <source>
        <dbReference type="ARBA" id="ARBA00022525"/>
    </source>
</evidence>
<dbReference type="PRINTS" id="PR00313">
    <property type="entry name" value="CABNDNGRPT"/>
</dbReference>
<dbReference type="PANTHER" id="PTHR38340">
    <property type="entry name" value="S-LAYER PROTEIN"/>
    <property type="match status" value="1"/>
</dbReference>
<proteinExistence type="predicted"/>
<dbReference type="Gene3D" id="2.160.20.160">
    <property type="match status" value="1"/>
</dbReference>
<dbReference type="Pfam" id="PF00353">
    <property type="entry name" value="HemolysinCabind"/>
    <property type="match status" value="4"/>
</dbReference>
<dbReference type="Proteomes" id="UP001623290">
    <property type="component" value="Chromosome"/>
</dbReference>
<dbReference type="SUPFAM" id="SSF51120">
    <property type="entry name" value="beta-Roll"/>
    <property type="match status" value="2"/>
</dbReference>
<dbReference type="PANTHER" id="PTHR38340:SF1">
    <property type="entry name" value="S-LAYER PROTEIN"/>
    <property type="match status" value="1"/>
</dbReference>
<name>A0ABZ1E0B4_9RHOB</name>
<accession>A0ABZ1E0B4</accession>
<dbReference type="Gene3D" id="2.150.10.10">
    <property type="entry name" value="Serralysin-like metalloprotease, C-terminal"/>
    <property type="match status" value="1"/>
</dbReference>
<evidence type="ECO:0008006" key="6">
    <source>
        <dbReference type="Google" id="ProtNLM"/>
    </source>
</evidence>
<evidence type="ECO:0000256" key="3">
    <source>
        <dbReference type="SAM" id="MobiDB-lite"/>
    </source>
</evidence>
<feature type="compositionally biased region" description="Acidic residues" evidence="3">
    <location>
        <begin position="493"/>
        <end position="514"/>
    </location>
</feature>
<comment type="subcellular location">
    <subcellularLocation>
        <location evidence="1">Secreted</location>
    </subcellularLocation>
</comment>
<keyword evidence="5" id="KW-1185">Reference proteome</keyword>
<evidence type="ECO:0000313" key="4">
    <source>
        <dbReference type="EMBL" id="WRY34506.1"/>
    </source>
</evidence>
<dbReference type="RefSeq" id="WP_406721305.1">
    <property type="nucleotide sequence ID" value="NZ_CP135443.1"/>
</dbReference>
<dbReference type="InterPro" id="IPR050557">
    <property type="entry name" value="RTX_toxin/Mannuronan_C5-epim"/>
</dbReference>
<feature type="region of interest" description="Disordered" evidence="3">
    <location>
        <begin position="493"/>
        <end position="570"/>
    </location>
</feature>
<protein>
    <recommendedName>
        <fullName evidence="6">Hemolysin-type calcium-binding repeat-containing protein</fullName>
    </recommendedName>
</protein>
<feature type="region of interest" description="Disordered" evidence="3">
    <location>
        <begin position="266"/>
        <end position="291"/>
    </location>
</feature>
<dbReference type="EMBL" id="CP135443">
    <property type="protein sequence ID" value="WRY34506.1"/>
    <property type="molecule type" value="Genomic_DNA"/>
</dbReference>
<keyword evidence="2" id="KW-0964">Secreted</keyword>
<evidence type="ECO:0000313" key="5">
    <source>
        <dbReference type="Proteomes" id="UP001623290"/>
    </source>
</evidence>
<organism evidence="4 5">
    <name type="scientific">Thioclava litoralis</name>
    <dbReference type="NCBI Taxonomy" id="3076557"/>
    <lineage>
        <taxon>Bacteria</taxon>
        <taxon>Pseudomonadati</taxon>
        <taxon>Pseudomonadota</taxon>
        <taxon>Alphaproteobacteria</taxon>
        <taxon>Rhodobacterales</taxon>
        <taxon>Paracoccaceae</taxon>
        <taxon>Thioclava</taxon>
    </lineage>
</organism>
<dbReference type="InterPro" id="IPR001343">
    <property type="entry name" value="Hemolysn_Ca-bd"/>
</dbReference>
<feature type="compositionally biased region" description="Acidic residues" evidence="3">
    <location>
        <begin position="521"/>
        <end position="534"/>
    </location>
</feature>
<reference evidence="4 5" key="1">
    <citation type="submission" date="2023-09" db="EMBL/GenBank/DDBJ databases">
        <title>Thioclava shenzhenensis sp. nov., a multidrug resistant bacteria-antagonizing species isolated from coastal seawater.</title>
        <authorList>
            <person name="Long M."/>
        </authorList>
    </citation>
    <scope>NUCLEOTIDE SEQUENCE [LARGE SCALE GENOMIC DNA]</scope>
    <source>
        <strain evidence="4 5">FTW29</strain>
    </source>
</reference>
<evidence type="ECO:0000256" key="1">
    <source>
        <dbReference type="ARBA" id="ARBA00004613"/>
    </source>
</evidence>
<sequence length="570" mass="59009">MSYILGSSAADEITAGFVDANGVTLDYTGSATWETFLNIWAGRGNDRVTGVEGRTIVHGQAGDDYLSGSNLVATPSLDHFYPQLFGDEGNDTIEGSGNVLFNGNAGNDTITWSGQGYASLSGEYGDDVITANMTSVGAESARIFTGQGADTVNITLGDNDTASVFLAETEAAADVINVTSDIDAETGGLVDLGSDFDPSMDTLVVNGVTYSGDDLSALVADPENAEGVDISSATEYSGNFTYLAFSGNDEGGPVTIRLSSDIFADEESSEEAATDPGAGTGEEATLSDNRVDGTEEADFMQDLYVDADGDSTADTVRINGFGGDDYIRVKSGLSHIIGGGEGNDSLYAVSGEHHLAGEAGDDLIVGGNDTCLLEGGKGDDTLVGYLDHGADHVMHLGKGNDVVDLRGASDTATSNVTVTDFRFGEDVLMFDGEAVDFSALPDDVSGADDEDGNLVLSFHDDDSVTLQGQSVASMQSYGAKLQAAKDAQLADGWSDDNEAEDDSAAWAELEDESTEAQADASDSEESTEALDETTSETQTAAADLADIPTVPVAEDGDTEDEDEDEALADA</sequence>